<dbReference type="GO" id="GO:0046655">
    <property type="term" value="P:folic acid metabolic process"/>
    <property type="evidence" value="ECO:0007669"/>
    <property type="project" value="TreeGrafter"/>
</dbReference>
<keyword evidence="5" id="KW-0521">NADP</keyword>
<evidence type="ECO:0000259" key="9">
    <source>
        <dbReference type="PROSITE" id="PS51330"/>
    </source>
</evidence>
<dbReference type="GO" id="GO:0050661">
    <property type="term" value="F:NADP binding"/>
    <property type="evidence" value="ECO:0007669"/>
    <property type="project" value="InterPro"/>
</dbReference>
<dbReference type="OrthoDB" id="414698at2759"/>
<evidence type="ECO:0000313" key="10">
    <source>
        <dbReference type="EMBL" id="CAG8562799.1"/>
    </source>
</evidence>
<dbReference type="EMBL" id="CAJVPS010002221">
    <property type="protein sequence ID" value="CAG8562799.1"/>
    <property type="molecule type" value="Genomic_DNA"/>
</dbReference>
<evidence type="ECO:0000256" key="8">
    <source>
        <dbReference type="SAM" id="MobiDB-lite"/>
    </source>
</evidence>
<reference evidence="10" key="1">
    <citation type="submission" date="2021-06" db="EMBL/GenBank/DDBJ databases">
        <authorList>
            <person name="Kallberg Y."/>
            <person name="Tangrot J."/>
            <person name="Rosling A."/>
        </authorList>
    </citation>
    <scope>NUCLEOTIDE SEQUENCE</scope>
    <source>
        <strain evidence="10">FL130A</strain>
    </source>
</reference>
<evidence type="ECO:0000256" key="7">
    <source>
        <dbReference type="RuleBase" id="RU004474"/>
    </source>
</evidence>
<feature type="region of interest" description="Disordered" evidence="8">
    <location>
        <begin position="52"/>
        <end position="75"/>
    </location>
</feature>
<evidence type="ECO:0000256" key="5">
    <source>
        <dbReference type="ARBA" id="ARBA00022857"/>
    </source>
</evidence>
<dbReference type="PROSITE" id="PS51330">
    <property type="entry name" value="DHFR_2"/>
    <property type="match status" value="1"/>
</dbReference>
<dbReference type="EC" id="1.5.1.3" evidence="2"/>
<evidence type="ECO:0000256" key="1">
    <source>
        <dbReference type="ARBA" id="ARBA00004903"/>
    </source>
</evidence>
<accession>A0A9N9BFC8</accession>
<evidence type="ECO:0000256" key="4">
    <source>
        <dbReference type="ARBA" id="ARBA00022563"/>
    </source>
</evidence>
<dbReference type="GO" id="GO:0004146">
    <property type="term" value="F:dihydrofolate reductase activity"/>
    <property type="evidence" value="ECO:0007669"/>
    <property type="project" value="UniProtKB-EC"/>
</dbReference>
<proteinExistence type="inferred from homology"/>
<dbReference type="PANTHER" id="PTHR48069">
    <property type="entry name" value="DIHYDROFOLATE REDUCTASE"/>
    <property type="match status" value="1"/>
</dbReference>
<protein>
    <recommendedName>
        <fullName evidence="3">Dihydrofolate reductase</fullName>
        <ecNumber evidence="2">1.5.1.3</ecNumber>
    </recommendedName>
</protein>
<keyword evidence="11" id="KW-1185">Reference proteome</keyword>
<keyword evidence="4" id="KW-0554">One-carbon metabolism</keyword>
<dbReference type="SUPFAM" id="SSF53597">
    <property type="entry name" value="Dihydrofolate reductase-like"/>
    <property type="match status" value="1"/>
</dbReference>
<dbReference type="Proteomes" id="UP000789508">
    <property type="component" value="Unassembled WGS sequence"/>
</dbReference>
<evidence type="ECO:0000313" key="11">
    <source>
        <dbReference type="Proteomes" id="UP000789508"/>
    </source>
</evidence>
<feature type="compositionally biased region" description="Polar residues" evidence="8">
    <location>
        <begin position="115"/>
        <end position="131"/>
    </location>
</feature>
<dbReference type="GO" id="GO:0006730">
    <property type="term" value="P:one-carbon metabolic process"/>
    <property type="evidence" value="ECO:0007669"/>
    <property type="project" value="UniProtKB-KW"/>
</dbReference>
<dbReference type="CDD" id="cd00209">
    <property type="entry name" value="DHFR"/>
    <property type="match status" value="1"/>
</dbReference>
<dbReference type="GO" id="GO:0046654">
    <property type="term" value="P:tetrahydrofolate biosynthetic process"/>
    <property type="evidence" value="ECO:0007669"/>
    <property type="project" value="InterPro"/>
</dbReference>
<dbReference type="InterPro" id="IPR017925">
    <property type="entry name" value="DHFR_CS"/>
</dbReference>
<dbReference type="AlphaFoldDB" id="A0A9N9BFC8"/>
<feature type="domain" description="DHFR" evidence="9">
    <location>
        <begin position="7"/>
        <end position="242"/>
    </location>
</feature>
<feature type="region of interest" description="Disordered" evidence="8">
    <location>
        <begin position="112"/>
        <end position="131"/>
    </location>
</feature>
<comment type="caution">
    <text evidence="10">The sequence shown here is derived from an EMBL/GenBank/DDBJ whole genome shotgun (WGS) entry which is preliminary data.</text>
</comment>
<evidence type="ECO:0000256" key="2">
    <source>
        <dbReference type="ARBA" id="ARBA00012856"/>
    </source>
</evidence>
<dbReference type="GO" id="GO:0005739">
    <property type="term" value="C:mitochondrion"/>
    <property type="evidence" value="ECO:0007669"/>
    <property type="project" value="TreeGrafter"/>
</dbReference>
<dbReference type="InterPro" id="IPR024072">
    <property type="entry name" value="DHFR-like_dom_sf"/>
</dbReference>
<evidence type="ECO:0000256" key="3">
    <source>
        <dbReference type="ARBA" id="ARBA00018886"/>
    </source>
</evidence>
<dbReference type="PROSITE" id="PS00075">
    <property type="entry name" value="DHFR_1"/>
    <property type="match status" value="1"/>
</dbReference>
<sequence>MACKPPNFACIAAATAEKRAIGIENRLPWKLKRDMRYFEQVTKRVIINDHEDSRRKGDDDDYDSSRKEASATKKNAVLMGRRQWESIPPKYQPLKQRLNAVLSRTWKVLPPLPNNVDQQNNDSNTKDSSLAQNLPLSSPPVLLFNDFMTAIESLSANPQVSQIYVIGGSYVYAEAMASPLCTHILLTQIYKEFEADTFFPPIDESVYQRATHEELVKFVGEDVPEGVQEENEIRFEFLMYKRVKFDV</sequence>
<dbReference type="InterPro" id="IPR001796">
    <property type="entry name" value="DHFR_dom"/>
</dbReference>
<dbReference type="PRINTS" id="PR00070">
    <property type="entry name" value="DHFR"/>
</dbReference>
<comment type="similarity">
    <text evidence="7">Belongs to the dihydrofolate reductase family.</text>
</comment>
<dbReference type="PANTHER" id="PTHR48069:SF3">
    <property type="entry name" value="DIHYDROFOLATE REDUCTASE"/>
    <property type="match status" value="1"/>
</dbReference>
<dbReference type="Gene3D" id="3.40.430.10">
    <property type="entry name" value="Dihydrofolate Reductase, subunit A"/>
    <property type="match status" value="1"/>
</dbReference>
<dbReference type="GO" id="GO:0046452">
    <property type="term" value="P:dihydrofolate metabolic process"/>
    <property type="evidence" value="ECO:0007669"/>
    <property type="project" value="TreeGrafter"/>
</dbReference>
<organism evidence="10 11">
    <name type="scientific">Ambispora leptoticha</name>
    <dbReference type="NCBI Taxonomy" id="144679"/>
    <lineage>
        <taxon>Eukaryota</taxon>
        <taxon>Fungi</taxon>
        <taxon>Fungi incertae sedis</taxon>
        <taxon>Mucoromycota</taxon>
        <taxon>Glomeromycotina</taxon>
        <taxon>Glomeromycetes</taxon>
        <taxon>Archaeosporales</taxon>
        <taxon>Ambisporaceae</taxon>
        <taxon>Ambispora</taxon>
    </lineage>
</organism>
<name>A0A9N9BFC8_9GLOM</name>
<comment type="pathway">
    <text evidence="1">Cofactor biosynthesis; tetrahydrofolate biosynthesis; 5,6,7,8-tetrahydrofolate from 7,8-dihydrofolate: step 1/1.</text>
</comment>
<evidence type="ECO:0000256" key="6">
    <source>
        <dbReference type="ARBA" id="ARBA00023002"/>
    </source>
</evidence>
<keyword evidence="6" id="KW-0560">Oxidoreductase</keyword>
<gene>
    <name evidence="10" type="ORF">ALEPTO_LOCUS6431</name>
</gene>
<dbReference type="Pfam" id="PF00186">
    <property type="entry name" value="DHFR_1"/>
    <property type="match status" value="2"/>
</dbReference>
<feature type="compositionally biased region" description="Basic and acidic residues" evidence="8">
    <location>
        <begin position="52"/>
        <end position="71"/>
    </location>
</feature>
<dbReference type="InterPro" id="IPR012259">
    <property type="entry name" value="DHFR"/>
</dbReference>